<comment type="caution">
    <text evidence="2">The sequence shown here is derived from an EMBL/GenBank/DDBJ whole genome shotgun (WGS) entry which is preliminary data.</text>
</comment>
<sequence>MRGVVLRRILSALVAMCFVVACGIAASSTRDVQRSLTPVEHHRGEEQTWLTFPEWYLVHSPAEFARYMAAQRPPSEFPFLGHVGQLWSSYGQVIKATRDRTFNAGYHVMIVVIATSTTIEYGLREAYEVLIGRLGELTRRHGPTAEEKLAAKVAQDYVDFVRVSPWYDFDFWTPLRAVWRDTGCGGDDVVRKWERKYALSTEYLAKGLYGWVIRKATHASYEAPLLTTAVVVDRWVDRISGSWPEMKRVSSFRDGGELVLLPRYEAFKGVATALARSGANFVEIAGNPRDALILVSVLVSDQWQPDARGVHTLFEQPVLTEPGRKRAVLEVRVGELAQVLREFDGMQVTVEHAYDY</sequence>
<name>A0ABU6K072_9RHOO</name>
<gene>
    <name evidence="2" type="ORF">VVD49_02025</name>
</gene>
<proteinExistence type="predicted"/>
<feature type="signal peptide" evidence="1">
    <location>
        <begin position="1"/>
        <end position="21"/>
    </location>
</feature>
<dbReference type="PROSITE" id="PS51257">
    <property type="entry name" value="PROKAR_LIPOPROTEIN"/>
    <property type="match status" value="1"/>
</dbReference>
<evidence type="ECO:0000313" key="2">
    <source>
        <dbReference type="EMBL" id="MEC5384480.1"/>
    </source>
</evidence>
<dbReference type="Proteomes" id="UP001331561">
    <property type="component" value="Unassembled WGS sequence"/>
</dbReference>
<keyword evidence="3" id="KW-1185">Reference proteome</keyword>
<evidence type="ECO:0000313" key="3">
    <source>
        <dbReference type="Proteomes" id="UP001331561"/>
    </source>
</evidence>
<reference evidence="2 3" key="1">
    <citation type="submission" date="2024-01" db="EMBL/GenBank/DDBJ databases">
        <title>Uliginosibacterium soil sp. nov.</title>
        <authorList>
            <person name="Lv Y."/>
        </authorList>
    </citation>
    <scope>NUCLEOTIDE SEQUENCE [LARGE SCALE GENOMIC DNA]</scope>
    <source>
        <strain evidence="2 3">H3</strain>
    </source>
</reference>
<evidence type="ECO:0000256" key="1">
    <source>
        <dbReference type="SAM" id="SignalP"/>
    </source>
</evidence>
<keyword evidence="1" id="KW-0732">Signal</keyword>
<accession>A0ABU6K072</accession>
<feature type="chain" id="PRO_5045492012" evidence="1">
    <location>
        <begin position="22"/>
        <end position="356"/>
    </location>
</feature>
<dbReference type="RefSeq" id="WP_327597457.1">
    <property type="nucleotide sequence ID" value="NZ_JAYXHS010000001.1"/>
</dbReference>
<dbReference type="EMBL" id="JAYXHS010000001">
    <property type="protein sequence ID" value="MEC5384480.1"/>
    <property type="molecule type" value="Genomic_DNA"/>
</dbReference>
<protein>
    <submittedName>
        <fullName evidence="2">Uncharacterized protein</fullName>
    </submittedName>
</protein>
<organism evidence="2 3">
    <name type="scientific">Uliginosibacterium silvisoli</name>
    <dbReference type="NCBI Taxonomy" id="3114758"/>
    <lineage>
        <taxon>Bacteria</taxon>
        <taxon>Pseudomonadati</taxon>
        <taxon>Pseudomonadota</taxon>
        <taxon>Betaproteobacteria</taxon>
        <taxon>Rhodocyclales</taxon>
        <taxon>Zoogloeaceae</taxon>
        <taxon>Uliginosibacterium</taxon>
    </lineage>
</organism>